<dbReference type="Proteomes" id="UP001044222">
    <property type="component" value="Chromosome 15"/>
</dbReference>
<organism evidence="2 3">
    <name type="scientific">Anguilla anguilla</name>
    <name type="common">European freshwater eel</name>
    <name type="synonym">Muraena anguilla</name>
    <dbReference type="NCBI Taxonomy" id="7936"/>
    <lineage>
        <taxon>Eukaryota</taxon>
        <taxon>Metazoa</taxon>
        <taxon>Chordata</taxon>
        <taxon>Craniata</taxon>
        <taxon>Vertebrata</taxon>
        <taxon>Euteleostomi</taxon>
        <taxon>Actinopterygii</taxon>
        <taxon>Neopterygii</taxon>
        <taxon>Teleostei</taxon>
        <taxon>Anguilliformes</taxon>
        <taxon>Anguillidae</taxon>
        <taxon>Anguilla</taxon>
    </lineage>
</organism>
<dbReference type="InterPro" id="IPR038175">
    <property type="entry name" value="CBM21_dom_sf"/>
</dbReference>
<feature type="region of interest" description="Disordered" evidence="1">
    <location>
        <begin position="116"/>
        <end position="221"/>
    </location>
</feature>
<evidence type="ECO:0000313" key="3">
    <source>
        <dbReference type="Proteomes" id="UP001044222"/>
    </source>
</evidence>
<dbReference type="Gene3D" id="2.60.40.2440">
    <property type="entry name" value="Carbohydrate binding type-21 domain"/>
    <property type="match status" value="1"/>
</dbReference>
<accession>A0A9D3LS48</accession>
<dbReference type="GO" id="GO:2001069">
    <property type="term" value="F:glycogen binding"/>
    <property type="evidence" value="ECO:0007669"/>
    <property type="project" value="TreeGrafter"/>
</dbReference>
<dbReference type="GO" id="GO:0005979">
    <property type="term" value="P:regulation of glycogen biosynthetic process"/>
    <property type="evidence" value="ECO:0007669"/>
    <property type="project" value="TreeGrafter"/>
</dbReference>
<dbReference type="PANTHER" id="PTHR12307">
    <property type="entry name" value="PROTEIN PHOSPHATASE 1 REGULATORY SUBUNIT"/>
    <property type="match status" value="1"/>
</dbReference>
<protein>
    <recommendedName>
        <fullName evidence="4">CBM21 domain-containing protein</fullName>
    </recommendedName>
</protein>
<reference evidence="2" key="1">
    <citation type="submission" date="2021-01" db="EMBL/GenBank/DDBJ databases">
        <title>A chromosome-scale assembly of European eel, Anguilla anguilla.</title>
        <authorList>
            <person name="Henkel C."/>
            <person name="Jong-Raadsen S.A."/>
            <person name="Dufour S."/>
            <person name="Weltzien F.-A."/>
            <person name="Palstra A.P."/>
            <person name="Pelster B."/>
            <person name="Spaink H.P."/>
            <person name="Van Den Thillart G.E."/>
            <person name="Jansen H."/>
            <person name="Zahm M."/>
            <person name="Klopp C."/>
            <person name="Cedric C."/>
            <person name="Louis A."/>
            <person name="Berthelot C."/>
            <person name="Parey E."/>
            <person name="Roest Crollius H."/>
            <person name="Montfort J."/>
            <person name="Robinson-Rechavi M."/>
            <person name="Bucao C."/>
            <person name="Bouchez O."/>
            <person name="Gislard M."/>
            <person name="Lluch J."/>
            <person name="Milhes M."/>
            <person name="Lampietro C."/>
            <person name="Lopez Roques C."/>
            <person name="Donnadieu C."/>
            <person name="Braasch I."/>
            <person name="Desvignes T."/>
            <person name="Postlethwait J."/>
            <person name="Bobe J."/>
            <person name="Guiguen Y."/>
            <person name="Dirks R."/>
        </authorList>
    </citation>
    <scope>NUCLEOTIDE SEQUENCE</scope>
    <source>
        <strain evidence="2">Tag_6206</strain>
        <tissue evidence="2">Liver</tissue>
    </source>
</reference>
<name>A0A9D3LS48_ANGAN</name>
<feature type="region of interest" description="Disordered" evidence="1">
    <location>
        <begin position="1"/>
        <end position="39"/>
    </location>
</feature>
<gene>
    <name evidence="2" type="ORF">ANANG_G00258660</name>
</gene>
<proteinExistence type="predicted"/>
<evidence type="ECO:0000313" key="2">
    <source>
        <dbReference type="EMBL" id="KAG5834175.1"/>
    </source>
</evidence>
<feature type="compositionally biased region" description="Polar residues" evidence="1">
    <location>
        <begin position="1"/>
        <end position="12"/>
    </location>
</feature>
<dbReference type="GO" id="GO:0008157">
    <property type="term" value="F:protein phosphatase 1 binding"/>
    <property type="evidence" value="ECO:0007669"/>
    <property type="project" value="TreeGrafter"/>
</dbReference>
<dbReference type="InterPro" id="IPR050782">
    <property type="entry name" value="PP1_regulatory_subunit_3"/>
</dbReference>
<keyword evidence="3" id="KW-1185">Reference proteome</keyword>
<dbReference type="AlphaFoldDB" id="A0A9D3LS48"/>
<dbReference type="GO" id="GO:0000164">
    <property type="term" value="C:protein phosphatase type 1 complex"/>
    <property type="evidence" value="ECO:0007669"/>
    <property type="project" value="TreeGrafter"/>
</dbReference>
<evidence type="ECO:0000256" key="1">
    <source>
        <dbReference type="SAM" id="MobiDB-lite"/>
    </source>
</evidence>
<dbReference type="EMBL" id="JAFIRN010000015">
    <property type="protein sequence ID" value="KAG5834175.1"/>
    <property type="molecule type" value="Genomic_DNA"/>
</dbReference>
<feature type="compositionally biased region" description="Gly residues" evidence="1">
    <location>
        <begin position="190"/>
        <end position="203"/>
    </location>
</feature>
<evidence type="ECO:0008006" key="4">
    <source>
        <dbReference type="Google" id="ProtNLM"/>
    </source>
</evidence>
<sequence length="372" mass="39491">MSVDTSVGSPSRSAFIPDQDSVKREKMNGTRVLRNVPPPLSPMDLAAQLCISESPPLRRWLGVTSPRMAPRSFNHLLSPPSSPDSPLSRSPIFRRKKRVMFADARGLPLATVRYFSEDEEEEEEEQAPRSPAPAETPPGVAWLPGPGAANQAGERAPELRPPSRGGATCGCGWASRPGGGPAGVPRPPAGGAGAAGELPGVGGVAERHGPGAEPGLRQGGARAHHLRLVAQPPRRALRPPAADALVRAGTADTDLFAFDIPLPEKLDPRERLEFCVAFRHGKGAVLWDKNKGKNYRVLVGSDSDTPAASLLASHRSSLTLPSRRRGMWDTLQRGGGPRPVHATGSLMFRNSRLVGGECRSPTPPGSPVGDRF</sequence>
<dbReference type="PANTHER" id="PTHR12307:SF15">
    <property type="entry name" value="PROTEIN PHOSPHATASE 1 REGULATORY SUBUNIT 3C"/>
    <property type="match status" value="1"/>
</dbReference>
<comment type="caution">
    <text evidence="2">The sequence shown here is derived from an EMBL/GenBank/DDBJ whole genome shotgun (WGS) entry which is preliminary data.</text>
</comment>